<evidence type="ECO:0000256" key="1">
    <source>
        <dbReference type="SAM" id="MobiDB-lite"/>
    </source>
</evidence>
<dbReference type="Pfam" id="PF25231">
    <property type="entry name" value="DUF7847"/>
    <property type="match status" value="1"/>
</dbReference>
<keyword evidence="5" id="KW-1185">Reference proteome</keyword>
<dbReference type="EMBL" id="JACXYU010000001">
    <property type="protein sequence ID" value="MBD3930973.1"/>
    <property type="molecule type" value="Genomic_DNA"/>
</dbReference>
<keyword evidence="2" id="KW-0812">Transmembrane</keyword>
<feature type="transmembrane region" description="Helical" evidence="2">
    <location>
        <begin position="128"/>
        <end position="151"/>
    </location>
</feature>
<feature type="domain" description="DUF7847" evidence="3">
    <location>
        <begin position="110"/>
        <end position="393"/>
    </location>
</feature>
<evidence type="ECO:0000313" key="4">
    <source>
        <dbReference type="EMBL" id="MBD3930973.1"/>
    </source>
</evidence>
<evidence type="ECO:0000256" key="2">
    <source>
        <dbReference type="SAM" id="Phobius"/>
    </source>
</evidence>
<keyword evidence="2" id="KW-0472">Membrane</keyword>
<evidence type="ECO:0000313" key="5">
    <source>
        <dbReference type="Proteomes" id="UP000632289"/>
    </source>
</evidence>
<feature type="compositionally biased region" description="Gly residues" evidence="1">
    <location>
        <begin position="78"/>
        <end position="88"/>
    </location>
</feature>
<reference evidence="4" key="1">
    <citation type="submission" date="2020-09" db="EMBL/GenBank/DDBJ databases">
        <title>Secondary metabolite and genome analysis of marine Streptomyces chumphonensis KK1-2T.</title>
        <authorList>
            <person name="Phongsopitanun W."/>
            <person name="Kanchanasin P."/>
            <person name="Pittayakhajonwut P."/>
            <person name="Suwanborirux K."/>
            <person name="Tanasupawat S."/>
        </authorList>
    </citation>
    <scope>NUCLEOTIDE SEQUENCE</scope>
    <source>
        <strain evidence="4">KK1-2</strain>
    </source>
</reference>
<comment type="caution">
    <text evidence="4">The sequence shown here is derived from an EMBL/GenBank/DDBJ whole genome shotgun (WGS) entry which is preliminary data.</text>
</comment>
<dbReference type="PANTHER" id="PTHR33133">
    <property type="entry name" value="OS08G0107100 PROTEIN-RELATED"/>
    <property type="match status" value="1"/>
</dbReference>
<keyword evidence="2" id="KW-1133">Transmembrane helix</keyword>
<gene>
    <name evidence="4" type="ORF">IF129_05275</name>
</gene>
<dbReference type="Proteomes" id="UP000632289">
    <property type="component" value="Unassembled WGS sequence"/>
</dbReference>
<protein>
    <submittedName>
        <fullName evidence="4">Glycerophosphoryl diester phosphodiesterase membrane domain-containing protein</fullName>
    </submittedName>
</protein>
<feature type="transmembrane region" description="Helical" evidence="2">
    <location>
        <begin position="314"/>
        <end position="346"/>
    </location>
</feature>
<feature type="transmembrane region" description="Helical" evidence="2">
    <location>
        <begin position="187"/>
        <end position="209"/>
    </location>
</feature>
<proteinExistence type="predicted"/>
<dbReference type="RefSeq" id="WP_191208186.1">
    <property type="nucleotide sequence ID" value="NZ_BAABKL010000039.1"/>
</dbReference>
<feature type="region of interest" description="Disordered" evidence="1">
    <location>
        <begin position="1"/>
        <end position="90"/>
    </location>
</feature>
<accession>A0A927IA99</accession>
<organism evidence="4 5">
    <name type="scientific">Streptomyces chumphonensis</name>
    <dbReference type="NCBI Taxonomy" id="1214925"/>
    <lineage>
        <taxon>Bacteria</taxon>
        <taxon>Bacillati</taxon>
        <taxon>Actinomycetota</taxon>
        <taxon>Actinomycetes</taxon>
        <taxon>Kitasatosporales</taxon>
        <taxon>Streptomycetaceae</taxon>
        <taxon>Streptomyces</taxon>
    </lineage>
</organism>
<dbReference type="PANTHER" id="PTHR33133:SF1">
    <property type="entry name" value="EXPRESSED PROTEIN-RELATED"/>
    <property type="match status" value="1"/>
</dbReference>
<dbReference type="AlphaFoldDB" id="A0A927IA99"/>
<feature type="transmembrane region" description="Helical" evidence="2">
    <location>
        <begin position="261"/>
        <end position="283"/>
    </location>
</feature>
<name>A0A927IA99_9ACTN</name>
<sequence length="428" mass="43615">MNDAPGWASPGSSEPEPHGDKAQGTPAAGDGPQHGERPAQADRPAPTGWSAQQPPSAGPTGWDAPGSPPGRPDAPAGWGQGPGWGGPQQYGAPYAHVAKPGVIPLRPLGVGEVLDGAVSTMRAHWRPVLGIALGIAVLVQLVTTVATGLWFSDMGAFLALEDDTSPTAEELSDALGPLLGSEAVHGLMTVVGTVIATAMLTMIVSRAVLGRPVSIGEAWRDARPLLGKLLGLTLLVTLIVLGVLALCLLPGAVLAAAGSTLAGSFFLLIGSLGGLVLMVWLWVRFSLSAPALMLERGTVIAALRRSGKLVRGSWWRIFGIQLLAALLVFVLSLIVSVPVGGLASLVDGSPGGSLLGDVPATLTWPYLIVTAIGAVVTSTLTLPFSAGVTALLYIDARIRREALDLELARAAGVPGHGPQQPGPGTVAG</sequence>
<feature type="transmembrane region" description="Helical" evidence="2">
    <location>
        <begin position="229"/>
        <end position="255"/>
    </location>
</feature>
<dbReference type="InterPro" id="IPR057169">
    <property type="entry name" value="DUF7847"/>
</dbReference>
<evidence type="ECO:0000259" key="3">
    <source>
        <dbReference type="Pfam" id="PF25231"/>
    </source>
</evidence>
<feature type="transmembrane region" description="Helical" evidence="2">
    <location>
        <begin position="366"/>
        <end position="394"/>
    </location>
</feature>